<gene>
    <name evidence="4" type="ORF">STAS_24952</name>
</gene>
<protein>
    <submittedName>
        <fullName evidence="4">Chaperone clpb</fullName>
    </submittedName>
</protein>
<dbReference type="OrthoDB" id="876417at2759"/>
<comment type="caution">
    <text evidence="4">The sequence shown here is derived from an EMBL/GenBank/DDBJ whole genome shotgun (WGS) entry which is preliminary data.</text>
</comment>
<dbReference type="InterPro" id="IPR027417">
    <property type="entry name" value="P-loop_NTPase"/>
</dbReference>
<dbReference type="GO" id="GO:0005524">
    <property type="term" value="F:ATP binding"/>
    <property type="evidence" value="ECO:0007669"/>
    <property type="project" value="UniProtKB-KW"/>
</dbReference>
<feature type="domain" description="ATPase AAA-type core" evidence="3">
    <location>
        <begin position="464"/>
        <end position="580"/>
    </location>
</feature>
<dbReference type="InterPro" id="IPR001270">
    <property type="entry name" value="ClpA/B"/>
</dbReference>
<dbReference type="Proteomes" id="UP000325081">
    <property type="component" value="Unassembled WGS sequence"/>
</dbReference>
<dbReference type="GO" id="GO:0034605">
    <property type="term" value="P:cellular response to heat"/>
    <property type="evidence" value="ECO:0007669"/>
    <property type="project" value="TreeGrafter"/>
</dbReference>
<reference evidence="5" key="1">
    <citation type="journal article" date="2019" name="Curr. Biol.">
        <title>Genome Sequence of Striga asiatica Provides Insight into the Evolution of Plant Parasitism.</title>
        <authorList>
            <person name="Yoshida S."/>
            <person name="Kim S."/>
            <person name="Wafula E.K."/>
            <person name="Tanskanen J."/>
            <person name="Kim Y.M."/>
            <person name="Honaas L."/>
            <person name="Yang Z."/>
            <person name="Spallek T."/>
            <person name="Conn C.E."/>
            <person name="Ichihashi Y."/>
            <person name="Cheong K."/>
            <person name="Cui S."/>
            <person name="Der J.P."/>
            <person name="Gundlach H."/>
            <person name="Jiao Y."/>
            <person name="Hori C."/>
            <person name="Ishida J.K."/>
            <person name="Kasahara H."/>
            <person name="Kiba T."/>
            <person name="Kim M.S."/>
            <person name="Koo N."/>
            <person name="Laohavisit A."/>
            <person name="Lee Y.H."/>
            <person name="Lumba S."/>
            <person name="McCourt P."/>
            <person name="Mortimer J.C."/>
            <person name="Mutuku J.M."/>
            <person name="Nomura T."/>
            <person name="Sasaki-Sekimoto Y."/>
            <person name="Seto Y."/>
            <person name="Wang Y."/>
            <person name="Wakatake T."/>
            <person name="Sakakibara H."/>
            <person name="Demura T."/>
            <person name="Yamaguchi S."/>
            <person name="Yoneyama K."/>
            <person name="Manabe R.I."/>
            <person name="Nelson D.C."/>
            <person name="Schulman A.H."/>
            <person name="Timko M.P."/>
            <person name="dePamphilis C.W."/>
            <person name="Choi D."/>
            <person name="Shirasu K."/>
        </authorList>
    </citation>
    <scope>NUCLEOTIDE SEQUENCE [LARGE SCALE GENOMIC DNA]</scope>
    <source>
        <strain evidence="5">cv. UVA1</strain>
    </source>
</reference>
<evidence type="ECO:0000313" key="5">
    <source>
        <dbReference type="Proteomes" id="UP000325081"/>
    </source>
</evidence>
<keyword evidence="5" id="KW-1185">Reference proteome</keyword>
<proteinExistence type="predicted"/>
<evidence type="ECO:0000256" key="1">
    <source>
        <dbReference type="ARBA" id="ARBA00022741"/>
    </source>
</evidence>
<evidence type="ECO:0000313" key="4">
    <source>
        <dbReference type="EMBL" id="GER47820.1"/>
    </source>
</evidence>
<dbReference type="PRINTS" id="PR00300">
    <property type="entry name" value="CLPPROTEASEA"/>
</dbReference>
<dbReference type="Pfam" id="PF07724">
    <property type="entry name" value="AAA_2"/>
    <property type="match status" value="1"/>
</dbReference>
<dbReference type="GO" id="GO:0016887">
    <property type="term" value="F:ATP hydrolysis activity"/>
    <property type="evidence" value="ECO:0007669"/>
    <property type="project" value="InterPro"/>
</dbReference>
<dbReference type="Gene3D" id="3.40.50.300">
    <property type="entry name" value="P-loop containing nucleotide triphosphate hydrolases"/>
    <property type="match status" value="2"/>
</dbReference>
<dbReference type="GO" id="GO:0005737">
    <property type="term" value="C:cytoplasm"/>
    <property type="evidence" value="ECO:0007669"/>
    <property type="project" value="TreeGrafter"/>
</dbReference>
<sequence>MLDNIENAHSCCDEVLVHLLKDGRVIGENGVHVDFSHDILIVSSHVGHQFLFHCRCLHETLPKIPFRKILKEPTLVHRGMHLDPGKAFDGCDIHRFYVEVAQRFRAEFVDLFDDVVVFPRMRPWDYYTIFWLQHREAAMRMTSSHKLPVIMYPTDAALSYMTTWPDMFEGKSHELDNTKVRLPNSIQGQKCHYRYLLVVPRGGHSYTEIDRAKGKGFRGAHAYETWYEAHKVQMLNRDILEKVTNKTIIIYIDTFLGSWEYSFRVETISHLEEHPAFKILKESIRHLRSKYRRERQQVNKIYMVLASYFRLLEQINSKSETNDANIRKLSEEIVILIDEVVKFEKIQVEDFFEKCSPSEQTRIQSSEWLKLVSTKLQTLLVLEDRATRGIIEVLLSQLNNGDPSPKSFLCLGLKPNSLEQYAKSLAQQLVIDDGEKLMIQVDLSLCTGPESFFRCSDIGNPHLLLMEFVKKSPYSVIVFYELEKAHIATFSIILSILEGGVTKDKDGNIVDFSNSVIVIVSHLGNKEMIGWFNGHHTKIELCGKHIFLKSTPKPVDGFSTSLPGEKGLIGLRTELLNRLDFMLLFDPFCEEQLNAFAKVGMKHLRDGDDGRASLSVAFRNLFKAADGNKRPSYTTHDMLKTIIPVWLILGHWKQLSNHIRVISFWVE</sequence>
<name>A0A5A7QRI8_STRAF</name>
<dbReference type="EMBL" id="BKCP01008070">
    <property type="protein sequence ID" value="GER47820.1"/>
    <property type="molecule type" value="Genomic_DNA"/>
</dbReference>
<evidence type="ECO:0000256" key="2">
    <source>
        <dbReference type="ARBA" id="ARBA00022840"/>
    </source>
</evidence>
<dbReference type="PANTHER" id="PTHR11638">
    <property type="entry name" value="ATP-DEPENDENT CLP PROTEASE"/>
    <property type="match status" value="1"/>
</dbReference>
<dbReference type="InterPro" id="IPR050130">
    <property type="entry name" value="ClpA_ClpB"/>
</dbReference>
<evidence type="ECO:0000259" key="3">
    <source>
        <dbReference type="Pfam" id="PF07724"/>
    </source>
</evidence>
<dbReference type="AlphaFoldDB" id="A0A5A7QRI8"/>
<organism evidence="4 5">
    <name type="scientific">Striga asiatica</name>
    <name type="common">Asiatic witchweed</name>
    <name type="synonym">Buchnera asiatica</name>
    <dbReference type="NCBI Taxonomy" id="4170"/>
    <lineage>
        <taxon>Eukaryota</taxon>
        <taxon>Viridiplantae</taxon>
        <taxon>Streptophyta</taxon>
        <taxon>Embryophyta</taxon>
        <taxon>Tracheophyta</taxon>
        <taxon>Spermatophyta</taxon>
        <taxon>Magnoliopsida</taxon>
        <taxon>eudicotyledons</taxon>
        <taxon>Gunneridae</taxon>
        <taxon>Pentapetalae</taxon>
        <taxon>asterids</taxon>
        <taxon>lamiids</taxon>
        <taxon>Lamiales</taxon>
        <taxon>Orobanchaceae</taxon>
        <taxon>Buchnereae</taxon>
        <taxon>Striga</taxon>
    </lineage>
</organism>
<accession>A0A5A7QRI8</accession>
<feature type="non-terminal residue" evidence="4">
    <location>
        <position position="667"/>
    </location>
</feature>
<keyword evidence="2" id="KW-0067">ATP-binding</keyword>
<keyword evidence="1" id="KW-0547">Nucleotide-binding</keyword>
<dbReference type="InterPro" id="IPR003959">
    <property type="entry name" value="ATPase_AAA_core"/>
</dbReference>
<dbReference type="SUPFAM" id="SSF52540">
    <property type="entry name" value="P-loop containing nucleoside triphosphate hydrolases"/>
    <property type="match status" value="1"/>
</dbReference>
<dbReference type="PANTHER" id="PTHR11638:SF18">
    <property type="entry name" value="HEAT SHOCK PROTEIN 104"/>
    <property type="match status" value="1"/>
</dbReference>